<dbReference type="Proteomes" id="UP000279236">
    <property type="component" value="Unassembled WGS sequence"/>
</dbReference>
<organism evidence="1 2">
    <name type="scientific">Apiotrichum porosum</name>
    <dbReference type="NCBI Taxonomy" id="105984"/>
    <lineage>
        <taxon>Eukaryota</taxon>
        <taxon>Fungi</taxon>
        <taxon>Dikarya</taxon>
        <taxon>Basidiomycota</taxon>
        <taxon>Agaricomycotina</taxon>
        <taxon>Tremellomycetes</taxon>
        <taxon>Trichosporonales</taxon>
        <taxon>Trichosporonaceae</taxon>
        <taxon>Apiotrichum</taxon>
    </lineage>
</organism>
<dbReference type="PANTHER" id="PTHR11803:SF42">
    <property type="entry name" value="MMF1"/>
    <property type="match status" value="1"/>
</dbReference>
<dbReference type="EMBL" id="RSCE01000010">
    <property type="protein sequence ID" value="RSH79495.1"/>
    <property type="molecule type" value="Genomic_DNA"/>
</dbReference>
<evidence type="ECO:0000313" key="2">
    <source>
        <dbReference type="Proteomes" id="UP000279236"/>
    </source>
</evidence>
<protein>
    <submittedName>
        <fullName evidence="1">Uncharacterized protein</fullName>
    </submittedName>
</protein>
<dbReference type="AlphaFoldDB" id="A0A427XKT4"/>
<dbReference type="SUPFAM" id="SSF55298">
    <property type="entry name" value="YjgF-like"/>
    <property type="match status" value="1"/>
</dbReference>
<dbReference type="OrthoDB" id="309640at2759"/>
<dbReference type="Pfam" id="PF01042">
    <property type="entry name" value="Ribonuc_L-PSP"/>
    <property type="match status" value="1"/>
</dbReference>
<dbReference type="InterPro" id="IPR006175">
    <property type="entry name" value="YjgF/YER057c/UK114"/>
</dbReference>
<dbReference type="CDD" id="cd00448">
    <property type="entry name" value="YjgF_YER057c_UK114_family"/>
    <property type="match status" value="1"/>
</dbReference>
<comment type="caution">
    <text evidence="1">The sequence shown here is derived from an EMBL/GenBank/DDBJ whole genome shotgun (WGS) entry which is preliminary data.</text>
</comment>
<dbReference type="GO" id="GO:0019239">
    <property type="term" value="F:deaminase activity"/>
    <property type="evidence" value="ECO:0007669"/>
    <property type="project" value="TreeGrafter"/>
</dbReference>
<dbReference type="Gene3D" id="3.30.1330.40">
    <property type="entry name" value="RutC-like"/>
    <property type="match status" value="1"/>
</dbReference>
<dbReference type="GO" id="GO:0005739">
    <property type="term" value="C:mitochondrion"/>
    <property type="evidence" value="ECO:0007669"/>
    <property type="project" value="TreeGrafter"/>
</dbReference>
<dbReference type="STRING" id="105984.A0A427XKT4"/>
<evidence type="ECO:0000313" key="1">
    <source>
        <dbReference type="EMBL" id="RSH79495.1"/>
    </source>
</evidence>
<dbReference type="GeneID" id="39586090"/>
<dbReference type="RefSeq" id="XP_028474642.1">
    <property type="nucleotide sequence ID" value="XM_028617335.1"/>
</dbReference>
<name>A0A427XKT4_9TREE</name>
<keyword evidence="2" id="KW-1185">Reference proteome</keyword>
<accession>A0A427XKT4</accession>
<dbReference type="GO" id="GO:0005829">
    <property type="term" value="C:cytosol"/>
    <property type="evidence" value="ECO:0007669"/>
    <property type="project" value="TreeGrafter"/>
</dbReference>
<sequence>MSGNPNKRVVTAANGPKPNPMMSNVIVSGDKVYLAGILGTDESGGLVAGGAKAETAQALQNVSARLELAGLDLSDVISVTIYLTDYAVNLPLLNEVYLPTFSQHGPAPVRAAVGVAALPFNAAAEFSVIAATRA</sequence>
<reference evidence="1 2" key="1">
    <citation type="submission" date="2018-11" db="EMBL/GenBank/DDBJ databases">
        <title>Genome sequence of Apiotrichum porosum DSM 27194.</title>
        <authorList>
            <person name="Aliyu H."/>
            <person name="Gorte O."/>
            <person name="Ochsenreither K."/>
        </authorList>
    </citation>
    <scope>NUCLEOTIDE SEQUENCE [LARGE SCALE GENOMIC DNA]</scope>
    <source>
        <strain evidence="1 2">DSM 27194</strain>
    </source>
</reference>
<dbReference type="PANTHER" id="PTHR11803">
    <property type="entry name" value="2-IMINOBUTANOATE/2-IMINOPROPANOATE DEAMINASE RIDA"/>
    <property type="match status" value="1"/>
</dbReference>
<proteinExistence type="predicted"/>
<gene>
    <name evidence="1" type="ORF">EHS24_001547</name>
</gene>
<dbReference type="InterPro" id="IPR035959">
    <property type="entry name" value="RutC-like_sf"/>
</dbReference>